<dbReference type="Gene3D" id="3.40.30.10">
    <property type="entry name" value="Glutaredoxin"/>
    <property type="match status" value="1"/>
</dbReference>
<dbReference type="InterPro" id="IPR000889">
    <property type="entry name" value="Glutathione_peroxidase"/>
</dbReference>
<dbReference type="Proteomes" id="UP000785171">
    <property type="component" value="Unassembled WGS sequence"/>
</dbReference>
<dbReference type="PROSITE" id="PS51352">
    <property type="entry name" value="THIOREDOXIN_2"/>
    <property type="match status" value="1"/>
</dbReference>
<accession>A0A8T0LSG0</accession>
<evidence type="ECO:0000313" key="7">
    <source>
        <dbReference type="EMBL" id="KAG2521273.1"/>
    </source>
</evidence>
<dbReference type="Proteomes" id="UP000792063">
    <property type="component" value="Unassembled WGS sequence"/>
</dbReference>
<reference evidence="6" key="2">
    <citation type="submission" date="2020-06" db="EMBL/GenBank/DDBJ databases">
        <authorList>
            <person name="Studholme D.J."/>
        </authorList>
    </citation>
    <scope>NUCLEOTIDE SEQUENCE</scope>
    <source>
        <strain evidence="6">NZFS 2646</strain>
        <strain evidence="7">NZFS 3630</strain>
    </source>
</reference>
<evidence type="ECO:0000256" key="4">
    <source>
        <dbReference type="RuleBase" id="RU000499"/>
    </source>
</evidence>
<dbReference type="EMBL" id="JPWU03000255">
    <property type="protein sequence ID" value="KAG2521273.1"/>
    <property type="molecule type" value="Genomic_DNA"/>
</dbReference>
<dbReference type="FunFam" id="3.40.30.10:FF:000010">
    <property type="entry name" value="Glutathione peroxidase"/>
    <property type="match status" value="1"/>
</dbReference>
<dbReference type="PANTHER" id="PTHR11592:SF78">
    <property type="entry name" value="GLUTATHIONE PEROXIDASE"/>
    <property type="match status" value="1"/>
</dbReference>
<dbReference type="InterPro" id="IPR013766">
    <property type="entry name" value="Thioredoxin_domain"/>
</dbReference>
<proteinExistence type="inferred from homology"/>
<gene>
    <name evidence="6" type="ORF">JM16_005852</name>
    <name evidence="7" type="ORF">JM18_005984</name>
</gene>
<dbReference type="CDD" id="cd00340">
    <property type="entry name" value="GSH_Peroxidase"/>
    <property type="match status" value="1"/>
</dbReference>
<feature type="domain" description="Thioredoxin" evidence="5">
    <location>
        <begin position="115"/>
        <end position="320"/>
    </location>
</feature>
<dbReference type="GO" id="GO:0006979">
    <property type="term" value="P:response to oxidative stress"/>
    <property type="evidence" value="ECO:0007669"/>
    <property type="project" value="InterPro"/>
</dbReference>
<dbReference type="SUPFAM" id="SSF50729">
    <property type="entry name" value="PH domain-like"/>
    <property type="match status" value="1"/>
</dbReference>
<dbReference type="PROSITE" id="PS51355">
    <property type="entry name" value="GLUTATHIONE_PEROXID_3"/>
    <property type="match status" value="1"/>
</dbReference>
<keyword evidence="3 4" id="KW-0560">Oxidoreductase</keyword>
<dbReference type="PANTHER" id="PTHR11592">
    <property type="entry name" value="GLUTATHIONE PEROXIDASE"/>
    <property type="match status" value="1"/>
</dbReference>
<dbReference type="GO" id="GO:0004601">
    <property type="term" value="F:peroxidase activity"/>
    <property type="evidence" value="ECO:0007669"/>
    <property type="project" value="UniProtKB-KW"/>
</dbReference>
<dbReference type="SUPFAM" id="SSF52833">
    <property type="entry name" value="Thioredoxin-like"/>
    <property type="match status" value="1"/>
</dbReference>
<comment type="similarity">
    <text evidence="1 4">Belongs to the glutathione peroxidase family.</text>
</comment>
<protein>
    <recommendedName>
        <fullName evidence="4">Glutathione peroxidase</fullName>
    </recommendedName>
</protein>
<dbReference type="InterPro" id="IPR029760">
    <property type="entry name" value="GPX_CS"/>
</dbReference>
<evidence type="ECO:0000256" key="3">
    <source>
        <dbReference type="ARBA" id="ARBA00023002"/>
    </source>
</evidence>
<name>A0A8T0LSG0_9STRA</name>
<dbReference type="PROSITE" id="PS00763">
    <property type="entry name" value="GLUTATHIONE_PEROXID_2"/>
    <property type="match status" value="1"/>
</dbReference>
<evidence type="ECO:0000313" key="8">
    <source>
        <dbReference type="Proteomes" id="UP000785171"/>
    </source>
</evidence>
<dbReference type="AlphaFoldDB" id="A0A8T0LSG0"/>
<dbReference type="Pfam" id="PF00255">
    <property type="entry name" value="GSHPx"/>
    <property type="match status" value="1"/>
</dbReference>
<keyword evidence="2 4" id="KW-0575">Peroxidase</keyword>
<organism evidence="6 8">
    <name type="scientific">Phytophthora kernoviae</name>
    <dbReference type="NCBI Taxonomy" id="325452"/>
    <lineage>
        <taxon>Eukaryota</taxon>
        <taxon>Sar</taxon>
        <taxon>Stramenopiles</taxon>
        <taxon>Oomycota</taxon>
        <taxon>Peronosporomycetes</taxon>
        <taxon>Peronosporales</taxon>
        <taxon>Peronosporaceae</taxon>
        <taxon>Phytophthora</taxon>
    </lineage>
</organism>
<sequence>MQRSRRELEALTAHRDVYIVPEAVNVSQLERLNLRLDNKTEGVIQAGNLQRKRAGLLAKLTGGKQLVYVEANDKNKNVTLFESETNKTTPLNTVDLSPSDATVEFDASMTHGIKLSNAKSTEVFAAESKEKQEEWLNSFINAGAQYREVFNVEDTNKIKSFYELKDFDMAGNEVPMSNYKGKVVLAVNVSSKCGLTPTNYPELQQLYEKYKDEGLEILAFPCNQFAGQEPGTHEEIMEFVKQYNVTFPFFEKHDVNGATARPVFTYLKTKLPGSFGNFVKWNFTKFLVDRNGQPYKRFAPKDLPFSFEEDIKTLLAQKSTEE</sequence>
<evidence type="ECO:0000259" key="5">
    <source>
        <dbReference type="PROSITE" id="PS51352"/>
    </source>
</evidence>
<dbReference type="InterPro" id="IPR036249">
    <property type="entry name" value="Thioredoxin-like_sf"/>
</dbReference>
<reference evidence="6" key="1">
    <citation type="journal article" date="2015" name="Genom Data">
        <title>Genome sequences of six Phytophthora species associated with forests in New Zealand.</title>
        <authorList>
            <person name="Studholme D.J."/>
            <person name="McDougal R.L."/>
            <person name="Sambles C."/>
            <person name="Hansen E."/>
            <person name="Hardy G."/>
            <person name="Grant M."/>
            <person name="Ganley R.J."/>
            <person name="Williams N.M."/>
        </authorList>
    </citation>
    <scope>NUCLEOTIDE SEQUENCE</scope>
    <source>
        <strain evidence="6">NZFS 2646</strain>
        <strain evidence="7">NZFS 3630</strain>
    </source>
</reference>
<evidence type="ECO:0000256" key="1">
    <source>
        <dbReference type="ARBA" id="ARBA00006926"/>
    </source>
</evidence>
<evidence type="ECO:0000256" key="2">
    <source>
        <dbReference type="ARBA" id="ARBA00022559"/>
    </source>
</evidence>
<dbReference type="EMBL" id="JPWV03000260">
    <property type="protein sequence ID" value="KAG2519826.1"/>
    <property type="molecule type" value="Genomic_DNA"/>
</dbReference>
<comment type="caution">
    <text evidence="6">The sequence shown here is derived from an EMBL/GenBank/DDBJ whole genome shotgun (WGS) entry which is preliminary data.</text>
</comment>
<dbReference type="PRINTS" id="PR01011">
    <property type="entry name" value="GLUTPROXDASE"/>
</dbReference>
<evidence type="ECO:0000313" key="6">
    <source>
        <dbReference type="EMBL" id="KAG2519826.1"/>
    </source>
</evidence>